<feature type="transmembrane region" description="Helical" evidence="12">
    <location>
        <begin position="562"/>
        <end position="593"/>
    </location>
</feature>
<evidence type="ECO:0000256" key="12">
    <source>
        <dbReference type="SAM" id="Phobius"/>
    </source>
</evidence>
<evidence type="ECO:0000256" key="8">
    <source>
        <dbReference type="ARBA" id="ARBA00022982"/>
    </source>
</evidence>
<dbReference type="EMBL" id="CP116968">
    <property type="protein sequence ID" value="WNM60349.1"/>
    <property type="molecule type" value="Genomic_DNA"/>
</dbReference>
<evidence type="ECO:0000256" key="4">
    <source>
        <dbReference type="ARBA" id="ARBA00022475"/>
    </source>
</evidence>
<feature type="transmembrane region" description="Helical" evidence="12">
    <location>
        <begin position="408"/>
        <end position="430"/>
    </location>
</feature>
<evidence type="ECO:0000256" key="2">
    <source>
        <dbReference type="ARBA" id="ARBA00009819"/>
    </source>
</evidence>
<evidence type="ECO:0000256" key="13">
    <source>
        <dbReference type="SAM" id="SignalP"/>
    </source>
</evidence>
<feature type="signal peptide" evidence="13">
    <location>
        <begin position="1"/>
        <end position="24"/>
    </location>
</feature>
<name>A0AA96GL74_9BACT</name>
<accession>A0AA96GL74</accession>
<proteinExistence type="inferred from homology"/>
<organism evidence="14 15">
    <name type="scientific">Candidatus Nitrospira neomarina</name>
    <dbReference type="NCBI Taxonomy" id="3020899"/>
    <lineage>
        <taxon>Bacteria</taxon>
        <taxon>Pseudomonadati</taxon>
        <taxon>Nitrospirota</taxon>
        <taxon>Nitrospiria</taxon>
        <taxon>Nitrospirales</taxon>
        <taxon>Nitrospiraceae</taxon>
        <taxon>Nitrospira</taxon>
    </lineage>
</organism>
<feature type="transmembrane region" description="Helical" evidence="12">
    <location>
        <begin position="252"/>
        <end position="273"/>
    </location>
</feature>
<keyword evidence="14" id="KW-0560">Oxidoreductase</keyword>
<keyword evidence="11 12" id="KW-0472">Membrane</keyword>
<evidence type="ECO:0000256" key="9">
    <source>
        <dbReference type="ARBA" id="ARBA00022989"/>
    </source>
</evidence>
<keyword evidence="6 12" id="KW-0812">Transmembrane</keyword>
<keyword evidence="3" id="KW-0813">Transport</keyword>
<evidence type="ECO:0000313" key="15">
    <source>
        <dbReference type="Proteomes" id="UP001302494"/>
    </source>
</evidence>
<evidence type="ECO:0000256" key="10">
    <source>
        <dbReference type="ARBA" id="ARBA00023004"/>
    </source>
</evidence>
<comment type="subcellular location">
    <subcellularLocation>
        <location evidence="1">Cell membrane</location>
        <topology evidence="1">Multi-pass membrane protein</topology>
    </subcellularLocation>
</comment>
<dbReference type="EC" id="1.10.3.-" evidence="14"/>
<dbReference type="GO" id="GO:0070069">
    <property type="term" value="C:cytochrome complex"/>
    <property type="evidence" value="ECO:0007669"/>
    <property type="project" value="InterPro"/>
</dbReference>
<evidence type="ECO:0000256" key="5">
    <source>
        <dbReference type="ARBA" id="ARBA00022617"/>
    </source>
</evidence>
<sequence length="623" mass="69601">MRTISKTLISVLLFFLLQAGLAFGMENQALPSTEGQTGQDIFYETPGSISSPSVAESPQDYSSYPLVDNRLVVWFVTQQHTYFGGFVLSIPLFALLLEFLGITRKQQTSQQKLDGLAHDILRVALLSLSITALLGSLMLVTFVTLYPGFMSYMGGTFKPVMPVYAMVFVSEAFLLALYYYTWDFLKTPALKWVHMTLGVLSNATGVILLLLANSWASFMMAPAGVDAQGHFLGNVWHLLHSPLWNPLNTHRFLADIMSGGAVVVAYATYRFFMSKTAEDRAYYDWVGHVFLIVVVCALLPMPLAGYWLMRAVFEFRQTMGMAMMGGMLSWLFVLQAIMVGVLFLGINYYIWQSLARLQGGERFHPHFKAILFGLMVCFLVWFTPHTIAMSGSEMKAMGAAQHPVIGQFGVMSAKNGAVNVMICLTALSYILYRRANRVMTVKWALKGNIFLLMLFLMGIANIVWLAIYGFYIPANVRVGLSSPQGMTTATVVVGGILLNRLMLRGAHINGPVHWGQITPRGIVALFVVAAAFTWVMGLMGYIRSVGRLGWHISELMPDRSSWAFTPSLGFAAKMVTLNMIVFWSSVFFVFWLSRWDQRVVERRTAEFERPSPVIQVISEEESA</sequence>
<keyword evidence="9 12" id="KW-1133">Transmembrane helix</keyword>
<feature type="transmembrane region" description="Helical" evidence="12">
    <location>
        <begin position="123"/>
        <end position="149"/>
    </location>
</feature>
<gene>
    <name evidence="14" type="ORF">PQG83_11300</name>
</gene>
<keyword evidence="4" id="KW-1003">Cell membrane</keyword>
<dbReference type="Proteomes" id="UP001302494">
    <property type="component" value="Chromosome"/>
</dbReference>
<dbReference type="Pfam" id="PF01654">
    <property type="entry name" value="Cyt_bd_oxida_I"/>
    <property type="match status" value="1"/>
</dbReference>
<feature type="transmembrane region" description="Helical" evidence="12">
    <location>
        <begin position="285"/>
        <end position="308"/>
    </location>
</feature>
<comment type="similarity">
    <text evidence="2">Belongs to the cytochrome ubiquinol oxidase subunit 1 family.</text>
</comment>
<keyword evidence="13" id="KW-0732">Signal</keyword>
<evidence type="ECO:0000256" key="3">
    <source>
        <dbReference type="ARBA" id="ARBA00022448"/>
    </source>
</evidence>
<feature type="transmembrane region" description="Helical" evidence="12">
    <location>
        <begin position="82"/>
        <end position="102"/>
    </location>
</feature>
<dbReference type="GO" id="GO:0009055">
    <property type="term" value="F:electron transfer activity"/>
    <property type="evidence" value="ECO:0007669"/>
    <property type="project" value="InterPro"/>
</dbReference>
<feature type="transmembrane region" description="Helical" evidence="12">
    <location>
        <begin position="192"/>
        <end position="212"/>
    </location>
</feature>
<dbReference type="InterPro" id="IPR002585">
    <property type="entry name" value="Cyt-d_ubiquinol_oxidase_su_1"/>
</dbReference>
<dbReference type="GO" id="GO:0016491">
    <property type="term" value="F:oxidoreductase activity"/>
    <property type="evidence" value="ECO:0007669"/>
    <property type="project" value="UniProtKB-KW"/>
</dbReference>
<dbReference type="KEGG" id="nneo:PQG83_11300"/>
<keyword evidence="8" id="KW-0249">Electron transport</keyword>
<dbReference type="GO" id="GO:0046872">
    <property type="term" value="F:metal ion binding"/>
    <property type="evidence" value="ECO:0007669"/>
    <property type="project" value="UniProtKB-KW"/>
</dbReference>
<evidence type="ECO:0000256" key="1">
    <source>
        <dbReference type="ARBA" id="ARBA00004651"/>
    </source>
</evidence>
<keyword evidence="5" id="KW-0349">Heme</keyword>
<evidence type="ECO:0000256" key="11">
    <source>
        <dbReference type="ARBA" id="ARBA00023136"/>
    </source>
</evidence>
<feature type="transmembrane region" description="Helical" evidence="12">
    <location>
        <begin position="483"/>
        <end position="501"/>
    </location>
</feature>
<feature type="transmembrane region" description="Helical" evidence="12">
    <location>
        <begin position="328"/>
        <end position="350"/>
    </location>
</feature>
<feature type="chain" id="PRO_5041662102" evidence="13">
    <location>
        <begin position="25"/>
        <end position="623"/>
    </location>
</feature>
<keyword evidence="7" id="KW-0479">Metal-binding</keyword>
<evidence type="ECO:0000256" key="6">
    <source>
        <dbReference type="ARBA" id="ARBA00022692"/>
    </source>
</evidence>
<feature type="transmembrane region" description="Helical" evidence="12">
    <location>
        <begin position="450"/>
        <end position="471"/>
    </location>
</feature>
<keyword evidence="15" id="KW-1185">Reference proteome</keyword>
<evidence type="ECO:0000256" key="7">
    <source>
        <dbReference type="ARBA" id="ARBA00022723"/>
    </source>
</evidence>
<evidence type="ECO:0000313" key="14">
    <source>
        <dbReference type="EMBL" id="WNM60349.1"/>
    </source>
</evidence>
<feature type="transmembrane region" description="Helical" evidence="12">
    <location>
        <begin position="370"/>
        <end position="388"/>
    </location>
</feature>
<dbReference type="GO" id="GO:0005886">
    <property type="term" value="C:plasma membrane"/>
    <property type="evidence" value="ECO:0007669"/>
    <property type="project" value="UniProtKB-SubCell"/>
</dbReference>
<feature type="transmembrane region" description="Helical" evidence="12">
    <location>
        <begin position="522"/>
        <end position="542"/>
    </location>
</feature>
<keyword evidence="10" id="KW-0408">Iron</keyword>
<dbReference type="RefSeq" id="WP_312740984.1">
    <property type="nucleotide sequence ID" value="NZ_CP116968.1"/>
</dbReference>
<feature type="transmembrane region" description="Helical" evidence="12">
    <location>
        <begin position="161"/>
        <end position="180"/>
    </location>
</feature>
<dbReference type="GO" id="GO:0019646">
    <property type="term" value="P:aerobic electron transport chain"/>
    <property type="evidence" value="ECO:0007669"/>
    <property type="project" value="InterPro"/>
</dbReference>
<dbReference type="AlphaFoldDB" id="A0AA96GL74"/>
<reference evidence="14 15" key="1">
    <citation type="submission" date="2023-01" db="EMBL/GenBank/DDBJ databases">
        <title>Cultivation and genomic characterization of new, ubiquitous marine nitrite-oxidizing bacteria from the Nitrospirales.</title>
        <authorList>
            <person name="Mueller A.J."/>
            <person name="Daebeler A."/>
            <person name="Herbold C.W."/>
            <person name="Kirkegaard R.H."/>
            <person name="Daims H."/>
        </authorList>
    </citation>
    <scope>NUCLEOTIDE SEQUENCE [LARGE SCALE GENOMIC DNA]</scope>
    <source>
        <strain evidence="14 15">DK</strain>
    </source>
</reference>
<protein>
    <submittedName>
        <fullName evidence="14">Cytochrome ubiquinol oxidase subunit I</fullName>
        <ecNumber evidence="14">1.10.3.-</ecNumber>
    </submittedName>
</protein>